<name>A0A2G2YU93_CAPAN</name>
<protein>
    <submittedName>
        <fullName evidence="2">Uncharacterized protein</fullName>
    </submittedName>
</protein>
<reference evidence="2 3" key="1">
    <citation type="journal article" date="2014" name="Nat. Genet.">
        <title>Genome sequence of the hot pepper provides insights into the evolution of pungency in Capsicum species.</title>
        <authorList>
            <person name="Kim S."/>
            <person name="Park M."/>
            <person name="Yeom S.I."/>
            <person name="Kim Y.M."/>
            <person name="Lee J.M."/>
            <person name="Lee H.A."/>
            <person name="Seo E."/>
            <person name="Choi J."/>
            <person name="Cheong K."/>
            <person name="Kim K.T."/>
            <person name="Jung K."/>
            <person name="Lee G.W."/>
            <person name="Oh S.K."/>
            <person name="Bae C."/>
            <person name="Kim S.B."/>
            <person name="Lee H.Y."/>
            <person name="Kim S.Y."/>
            <person name="Kim M.S."/>
            <person name="Kang B.C."/>
            <person name="Jo Y.D."/>
            <person name="Yang H.B."/>
            <person name="Jeong H.J."/>
            <person name="Kang W.H."/>
            <person name="Kwon J.K."/>
            <person name="Shin C."/>
            <person name="Lim J.Y."/>
            <person name="Park J.H."/>
            <person name="Huh J.H."/>
            <person name="Kim J.S."/>
            <person name="Kim B.D."/>
            <person name="Cohen O."/>
            <person name="Paran I."/>
            <person name="Suh M.C."/>
            <person name="Lee S.B."/>
            <person name="Kim Y.K."/>
            <person name="Shin Y."/>
            <person name="Noh S.J."/>
            <person name="Park J."/>
            <person name="Seo Y.S."/>
            <person name="Kwon S.Y."/>
            <person name="Kim H.A."/>
            <person name="Park J.M."/>
            <person name="Kim H.J."/>
            <person name="Choi S.B."/>
            <person name="Bosland P.W."/>
            <person name="Reeves G."/>
            <person name="Jo S.H."/>
            <person name="Lee B.W."/>
            <person name="Cho H.T."/>
            <person name="Choi H.S."/>
            <person name="Lee M.S."/>
            <person name="Yu Y."/>
            <person name="Do Choi Y."/>
            <person name="Park B.S."/>
            <person name="van Deynze A."/>
            <person name="Ashrafi H."/>
            <person name="Hill T."/>
            <person name="Kim W.T."/>
            <person name="Pai H.S."/>
            <person name="Ahn H.K."/>
            <person name="Yeam I."/>
            <person name="Giovannoni J.J."/>
            <person name="Rose J.K."/>
            <person name="Sorensen I."/>
            <person name="Lee S.J."/>
            <person name="Kim R.W."/>
            <person name="Choi I.Y."/>
            <person name="Choi B.S."/>
            <person name="Lim J.S."/>
            <person name="Lee Y.H."/>
            <person name="Choi D."/>
        </authorList>
    </citation>
    <scope>NUCLEOTIDE SEQUENCE [LARGE SCALE GENOMIC DNA]</scope>
    <source>
        <strain evidence="3">cv. CM334</strain>
    </source>
</reference>
<dbReference type="Proteomes" id="UP000222542">
    <property type="component" value="Unassembled WGS sequence"/>
</dbReference>
<accession>A0A2G2YU93</accession>
<feature type="compositionally biased region" description="Basic and acidic residues" evidence="1">
    <location>
        <begin position="130"/>
        <end position="150"/>
    </location>
</feature>
<evidence type="ECO:0000256" key="1">
    <source>
        <dbReference type="SAM" id="MobiDB-lite"/>
    </source>
</evidence>
<dbReference type="AlphaFoldDB" id="A0A2G2YU93"/>
<dbReference type="PANTHER" id="PTHR48302:SF2">
    <property type="entry name" value="DUF1985 DOMAIN-CONTAINING PROTEIN"/>
    <property type="match status" value="1"/>
</dbReference>
<proteinExistence type="predicted"/>
<dbReference type="EMBL" id="AYRZ02000009">
    <property type="protein sequence ID" value="PHT73201.1"/>
    <property type="molecule type" value="Genomic_DNA"/>
</dbReference>
<gene>
    <name evidence="2" type="ORF">T459_23986</name>
</gene>
<organism evidence="2 3">
    <name type="scientific">Capsicum annuum</name>
    <name type="common">Capsicum pepper</name>
    <dbReference type="NCBI Taxonomy" id="4072"/>
    <lineage>
        <taxon>Eukaryota</taxon>
        <taxon>Viridiplantae</taxon>
        <taxon>Streptophyta</taxon>
        <taxon>Embryophyta</taxon>
        <taxon>Tracheophyta</taxon>
        <taxon>Spermatophyta</taxon>
        <taxon>Magnoliopsida</taxon>
        <taxon>eudicotyledons</taxon>
        <taxon>Gunneridae</taxon>
        <taxon>Pentapetalae</taxon>
        <taxon>asterids</taxon>
        <taxon>lamiids</taxon>
        <taxon>Solanales</taxon>
        <taxon>Solanaceae</taxon>
        <taxon>Solanoideae</taxon>
        <taxon>Capsiceae</taxon>
        <taxon>Capsicum</taxon>
    </lineage>
</organism>
<feature type="compositionally biased region" description="Basic and acidic residues" evidence="1">
    <location>
        <begin position="200"/>
        <end position="212"/>
    </location>
</feature>
<dbReference type="Gramene" id="PHT73201">
    <property type="protein sequence ID" value="PHT73201"/>
    <property type="gene ID" value="T459_23986"/>
</dbReference>
<dbReference type="PANTHER" id="PTHR48302">
    <property type="entry name" value="ULP1 PROTEASE FAMILY, C-TERMINAL CATALYTIC DOMAIN CONTAINING PROTEIN"/>
    <property type="match status" value="1"/>
</dbReference>
<sequence length="297" mass="33969">MVEDGKYEFFPWGKVSFSKLIAFVRQEFFVEKKLYRLGGIPQCSYSNIVPNVEELEKLKLPPNSFVSDHPDTSLMPSTKNPEQRSYQVNLPHVSTDHDSFDDFSTMPLYLERVMNDRFTDILKSLQSKNETVEKENVTKESHKEGHHSDDVADFEGNSDPVSLNFLMEKPHKMEVSGKTVIPPKILFMLRVKLCTQSSERNDKSVEMEEDKVNQAPSPFTSCEQQEKDDGIEKLSDITIEEIKPINIIFLVQEHEMTLTIYKPPSPTPKEYMISDTAIVSAFPTPIKTVSEVKKTPS</sequence>
<evidence type="ECO:0000313" key="3">
    <source>
        <dbReference type="Proteomes" id="UP000222542"/>
    </source>
</evidence>
<feature type="compositionally biased region" description="Polar residues" evidence="1">
    <location>
        <begin position="214"/>
        <end position="223"/>
    </location>
</feature>
<keyword evidence="3" id="KW-1185">Reference proteome</keyword>
<reference evidence="2 3" key="2">
    <citation type="journal article" date="2017" name="Genome Biol.">
        <title>New reference genome sequences of hot pepper reveal the massive evolution of plant disease-resistance genes by retroduplication.</title>
        <authorList>
            <person name="Kim S."/>
            <person name="Park J."/>
            <person name="Yeom S.I."/>
            <person name="Kim Y.M."/>
            <person name="Seo E."/>
            <person name="Kim K.T."/>
            <person name="Kim M.S."/>
            <person name="Lee J.M."/>
            <person name="Cheong K."/>
            <person name="Shin H.S."/>
            <person name="Kim S.B."/>
            <person name="Han K."/>
            <person name="Lee J."/>
            <person name="Park M."/>
            <person name="Lee H.A."/>
            <person name="Lee H.Y."/>
            <person name="Lee Y."/>
            <person name="Oh S."/>
            <person name="Lee J.H."/>
            <person name="Choi E."/>
            <person name="Choi E."/>
            <person name="Lee S.E."/>
            <person name="Jeon J."/>
            <person name="Kim H."/>
            <person name="Choi G."/>
            <person name="Song H."/>
            <person name="Lee J."/>
            <person name="Lee S.C."/>
            <person name="Kwon J.K."/>
            <person name="Lee H.Y."/>
            <person name="Koo N."/>
            <person name="Hong Y."/>
            <person name="Kim R.W."/>
            <person name="Kang W.H."/>
            <person name="Huh J.H."/>
            <person name="Kang B.C."/>
            <person name="Yang T.J."/>
            <person name="Lee Y.H."/>
            <person name="Bennetzen J.L."/>
            <person name="Choi D."/>
        </authorList>
    </citation>
    <scope>NUCLEOTIDE SEQUENCE [LARGE SCALE GENOMIC DNA]</scope>
    <source>
        <strain evidence="3">cv. CM334</strain>
    </source>
</reference>
<evidence type="ECO:0000313" key="2">
    <source>
        <dbReference type="EMBL" id="PHT73201.1"/>
    </source>
</evidence>
<comment type="caution">
    <text evidence="2">The sequence shown here is derived from an EMBL/GenBank/DDBJ whole genome shotgun (WGS) entry which is preliminary data.</text>
</comment>
<feature type="region of interest" description="Disordered" evidence="1">
    <location>
        <begin position="200"/>
        <end position="227"/>
    </location>
</feature>
<feature type="region of interest" description="Disordered" evidence="1">
    <location>
        <begin position="130"/>
        <end position="155"/>
    </location>
</feature>